<gene>
    <name evidence="2" type="ORF">JZO76_07155</name>
</gene>
<evidence type="ECO:0000259" key="1">
    <source>
        <dbReference type="Pfam" id="PF09851"/>
    </source>
</evidence>
<proteinExistence type="predicted"/>
<name>A0ABS3H790_9ENTE</name>
<dbReference type="InterPro" id="IPR018649">
    <property type="entry name" value="SHOCT"/>
</dbReference>
<accession>A0ABS3H790</accession>
<protein>
    <submittedName>
        <fullName evidence="2">SHOCT domain-containing protein</fullName>
    </submittedName>
</protein>
<dbReference type="Pfam" id="PF09851">
    <property type="entry name" value="SHOCT"/>
    <property type="match status" value="1"/>
</dbReference>
<dbReference type="EMBL" id="JAFLVT010000008">
    <property type="protein sequence ID" value="MBO0449317.1"/>
    <property type="molecule type" value="Genomic_DNA"/>
</dbReference>
<dbReference type="Proteomes" id="UP000664256">
    <property type="component" value="Unassembled WGS sequence"/>
</dbReference>
<sequence>MGLFDKIKKVGSDFKKDNDIIAKVYRGEELTTEELAFFNEKRPNTTPAEYKQKHDDELTLKKHKQHKIGGLKFFTDERGYYYFSFSKSLTGERYYLVGFEWSGPQYKVTSTTVTTGQDKQKGKKGSTLGGAAVGSLFGPAGTIVGAAVGASGKKKTDVNRKSETTSTQEEIDTTAYLVFVEKDDKRVKRESIKCNTSIAKEINALRFTSEAIAMERPEQQMANEKISVEPEINYEAEAVSPIEEIRQYKELLDAGILTQEEFDAKKKELLGI</sequence>
<keyword evidence="3" id="KW-1185">Reference proteome</keyword>
<organism evidence="2 3">
    <name type="scientific">Candidatus Enterococcus myersii</name>
    <dbReference type="NCBI Taxonomy" id="2815322"/>
    <lineage>
        <taxon>Bacteria</taxon>
        <taxon>Bacillati</taxon>
        <taxon>Bacillota</taxon>
        <taxon>Bacilli</taxon>
        <taxon>Lactobacillales</taxon>
        <taxon>Enterococcaceae</taxon>
        <taxon>Enterococcus</taxon>
    </lineage>
</organism>
<comment type="caution">
    <text evidence="2">The sequence shown here is derived from an EMBL/GenBank/DDBJ whole genome shotgun (WGS) entry which is preliminary data.</text>
</comment>
<reference evidence="2 3" key="1">
    <citation type="submission" date="2021-03" db="EMBL/GenBank/DDBJ databases">
        <title>Enterococcal diversity collection.</title>
        <authorList>
            <person name="Gilmore M.S."/>
            <person name="Schwartzman J."/>
            <person name="Van Tyne D."/>
            <person name="Martin M."/>
            <person name="Earl A.M."/>
            <person name="Manson A.L."/>
            <person name="Straub T."/>
            <person name="Salamzade R."/>
            <person name="Saavedra J."/>
            <person name="Lebreton F."/>
            <person name="Prichula J."/>
            <person name="Schaufler K."/>
            <person name="Gaca A."/>
            <person name="Sgardioli B."/>
            <person name="Wagenaar J."/>
            <person name="Strong T."/>
        </authorList>
    </citation>
    <scope>NUCLEOTIDE SEQUENCE [LARGE SCALE GENOMIC DNA]</scope>
    <source>
        <strain evidence="2 3">MJM12</strain>
    </source>
</reference>
<evidence type="ECO:0000313" key="2">
    <source>
        <dbReference type="EMBL" id="MBO0449317.1"/>
    </source>
</evidence>
<dbReference type="RefSeq" id="WP_206903445.1">
    <property type="nucleotide sequence ID" value="NZ_JAFLVT010000008.1"/>
</dbReference>
<feature type="domain" description="SHOCT" evidence="1">
    <location>
        <begin position="243"/>
        <end position="270"/>
    </location>
</feature>
<evidence type="ECO:0000313" key="3">
    <source>
        <dbReference type="Proteomes" id="UP000664256"/>
    </source>
</evidence>